<comment type="caution">
    <text evidence="2">The sequence shown here is derived from an EMBL/GenBank/DDBJ whole genome shotgun (WGS) entry which is preliminary data.</text>
</comment>
<dbReference type="Gene3D" id="3.40.50.720">
    <property type="entry name" value="NAD(P)-binding Rossmann-like Domain"/>
    <property type="match status" value="1"/>
</dbReference>
<dbReference type="GO" id="GO:0004029">
    <property type="term" value="F:aldehyde dehydrogenase (NAD+) activity"/>
    <property type="evidence" value="ECO:0007669"/>
    <property type="project" value="TreeGrafter"/>
</dbReference>
<dbReference type="EMBL" id="JACHMN010000001">
    <property type="protein sequence ID" value="MBB5867166.1"/>
    <property type="molecule type" value="Genomic_DNA"/>
</dbReference>
<dbReference type="RefSeq" id="WP_184831578.1">
    <property type="nucleotide sequence ID" value="NZ_JACHMN010000001.1"/>
</dbReference>
<evidence type="ECO:0000313" key="2">
    <source>
        <dbReference type="EMBL" id="MBB5867166.1"/>
    </source>
</evidence>
<evidence type="ECO:0000259" key="1">
    <source>
        <dbReference type="Pfam" id="PF01370"/>
    </source>
</evidence>
<gene>
    <name evidence="2" type="ORF">F4553_000545</name>
</gene>
<dbReference type="InterPro" id="IPR001509">
    <property type="entry name" value="Epimerase_deHydtase"/>
</dbReference>
<dbReference type="Pfam" id="PF01370">
    <property type="entry name" value="Epimerase"/>
    <property type="match status" value="1"/>
</dbReference>
<feature type="domain" description="NAD-dependent epimerase/dehydratase" evidence="1">
    <location>
        <begin position="8"/>
        <end position="225"/>
    </location>
</feature>
<accession>A0A841BIZ6</accession>
<dbReference type="InterPro" id="IPR036291">
    <property type="entry name" value="NAD(P)-bd_dom_sf"/>
</dbReference>
<dbReference type="GO" id="GO:0005737">
    <property type="term" value="C:cytoplasm"/>
    <property type="evidence" value="ECO:0007669"/>
    <property type="project" value="TreeGrafter"/>
</dbReference>
<dbReference type="SUPFAM" id="SSF51735">
    <property type="entry name" value="NAD(P)-binding Rossmann-fold domains"/>
    <property type="match status" value="1"/>
</dbReference>
<organism evidence="2 3">
    <name type="scientific">Allocatelliglobosispora scoriae</name>
    <dbReference type="NCBI Taxonomy" id="643052"/>
    <lineage>
        <taxon>Bacteria</taxon>
        <taxon>Bacillati</taxon>
        <taxon>Actinomycetota</taxon>
        <taxon>Actinomycetes</taxon>
        <taxon>Micromonosporales</taxon>
        <taxon>Micromonosporaceae</taxon>
        <taxon>Allocatelliglobosispora</taxon>
    </lineage>
</organism>
<dbReference type="InterPro" id="IPR051783">
    <property type="entry name" value="NAD(P)-dependent_oxidoreduct"/>
</dbReference>
<dbReference type="AlphaFoldDB" id="A0A841BIZ6"/>
<proteinExistence type="predicted"/>
<reference evidence="2 3" key="1">
    <citation type="submission" date="2020-08" db="EMBL/GenBank/DDBJ databases">
        <title>Sequencing the genomes of 1000 actinobacteria strains.</title>
        <authorList>
            <person name="Klenk H.-P."/>
        </authorList>
    </citation>
    <scope>NUCLEOTIDE SEQUENCE [LARGE SCALE GENOMIC DNA]</scope>
    <source>
        <strain evidence="2 3">DSM 45362</strain>
    </source>
</reference>
<protein>
    <submittedName>
        <fullName evidence="2">Nucleoside-diphosphate-sugar epimerase</fullName>
    </submittedName>
</protein>
<dbReference type="PANTHER" id="PTHR48079">
    <property type="entry name" value="PROTEIN YEEZ"/>
    <property type="match status" value="1"/>
</dbReference>
<keyword evidence="3" id="KW-1185">Reference proteome</keyword>
<sequence length="298" mass="31353">MTTEKLTILLAGASGVFGREITTALTGAGHTVIGLGRAAANGVPADLLDRDGLLRAVAGTSADAVVHAATALKRPPLRHRDMAATDQLRILGTRNLLAAAREVGATRFIAESMVFGYGYGDHGDTPLAETDGWAPVQRDPALEQHVAAMRTKEELMLGAGGIALRYGLFYGGAGTDAMVQMLRKRMLPLPADGGRALPWVTLADASAAIVAALEHGRPGQAYNIADDAAVGFREMAELTAEVFGAPAPMRVPRWVPGMLGYLSVILSTNLRVDSGLAHRELHWRPSHDGARAALAEQA</sequence>
<evidence type="ECO:0000313" key="3">
    <source>
        <dbReference type="Proteomes" id="UP000587527"/>
    </source>
</evidence>
<dbReference type="Proteomes" id="UP000587527">
    <property type="component" value="Unassembled WGS sequence"/>
</dbReference>
<dbReference type="PANTHER" id="PTHR48079:SF6">
    <property type="entry name" value="NAD(P)-BINDING DOMAIN-CONTAINING PROTEIN-RELATED"/>
    <property type="match status" value="1"/>
</dbReference>
<name>A0A841BIZ6_9ACTN</name>